<evidence type="ECO:0000313" key="1">
    <source>
        <dbReference type="EMBL" id="GAA0488786.1"/>
    </source>
</evidence>
<evidence type="ECO:0000313" key="2">
    <source>
        <dbReference type="Proteomes" id="UP001410648"/>
    </source>
</evidence>
<accession>A0ABP3KX48</accession>
<organism evidence="1 2">
    <name type="scientific">Alkalibacterium indicireducens</name>
    <dbReference type="NCBI Taxonomy" id="398758"/>
    <lineage>
        <taxon>Bacteria</taxon>
        <taxon>Bacillati</taxon>
        <taxon>Bacillota</taxon>
        <taxon>Bacilli</taxon>
        <taxon>Lactobacillales</taxon>
        <taxon>Carnobacteriaceae</taxon>
        <taxon>Alkalibacterium</taxon>
    </lineage>
</organism>
<sequence>MHYVKEKAEIIGFYHHECLYGMFSPSENSLLKLKKIPTVLTTFSGQYSRSSFYSELLIHRKEYYNSSGLLNEFST</sequence>
<gene>
    <name evidence="1" type="ORF">GCM10008936_16090</name>
</gene>
<reference evidence="2" key="1">
    <citation type="journal article" date="2019" name="Int. J. Syst. Evol. Microbiol.">
        <title>The Global Catalogue of Microorganisms (GCM) 10K type strain sequencing project: providing services to taxonomists for standard genome sequencing and annotation.</title>
        <authorList>
            <consortium name="The Broad Institute Genomics Platform"/>
            <consortium name="The Broad Institute Genome Sequencing Center for Infectious Disease"/>
            <person name="Wu L."/>
            <person name="Ma J."/>
        </authorList>
    </citation>
    <scope>NUCLEOTIDE SEQUENCE [LARGE SCALE GENOMIC DNA]</scope>
    <source>
        <strain evidence="2">JCM 14232</strain>
    </source>
</reference>
<keyword evidence="2" id="KW-1185">Reference proteome</keyword>
<proteinExistence type="predicted"/>
<dbReference type="Proteomes" id="UP001410648">
    <property type="component" value="Unassembled WGS sequence"/>
</dbReference>
<name>A0ABP3KX48_9LACT</name>
<comment type="caution">
    <text evidence="1">The sequence shown here is derived from an EMBL/GenBank/DDBJ whole genome shotgun (WGS) entry which is preliminary data.</text>
</comment>
<protein>
    <submittedName>
        <fullName evidence="1">Uncharacterized protein</fullName>
    </submittedName>
</protein>
<dbReference type="EMBL" id="BAAADA010000145">
    <property type="protein sequence ID" value="GAA0488786.1"/>
    <property type="molecule type" value="Genomic_DNA"/>
</dbReference>